<gene>
    <name evidence="1" type="ORF">PUN28_014434</name>
</gene>
<reference evidence="1 2" key="1">
    <citation type="submission" date="2023-03" db="EMBL/GenBank/DDBJ databases">
        <title>High recombination rates correlate with genetic variation in Cardiocondyla obscurior ants.</title>
        <authorList>
            <person name="Errbii M."/>
        </authorList>
    </citation>
    <scope>NUCLEOTIDE SEQUENCE [LARGE SCALE GENOMIC DNA]</scope>
    <source>
        <strain evidence="1">Alpha-2009</strain>
        <tissue evidence="1">Whole body</tissue>
    </source>
</reference>
<name>A0AAW2F5E4_9HYME</name>
<sequence>MRRSLPRPSRPLERAAISIRARVSPRMTRRDTAVDSITSADEFIRTTRRPGLAIVSYLNELSNVFSLNTACGENYYPACVRRAAFCCRLRRRCQQEDRSRHNSAFHDVI</sequence>
<keyword evidence="2" id="KW-1185">Reference proteome</keyword>
<proteinExistence type="predicted"/>
<dbReference type="EMBL" id="JADYXP020000015">
    <property type="protein sequence ID" value="KAL0109357.1"/>
    <property type="molecule type" value="Genomic_DNA"/>
</dbReference>
<accession>A0AAW2F5E4</accession>
<dbReference type="AlphaFoldDB" id="A0AAW2F5E4"/>
<protein>
    <submittedName>
        <fullName evidence="1">Uncharacterized protein</fullName>
    </submittedName>
</protein>
<evidence type="ECO:0000313" key="2">
    <source>
        <dbReference type="Proteomes" id="UP001430953"/>
    </source>
</evidence>
<dbReference type="Proteomes" id="UP001430953">
    <property type="component" value="Unassembled WGS sequence"/>
</dbReference>
<organism evidence="1 2">
    <name type="scientific">Cardiocondyla obscurior</name>
    <dbReference type="NCBI Taxonomy" id="286306"/>
    <lineage>
        <taxon>Eukaryota</taxon>
        <taxon>Metazoa</taxon>
        <taxon>Ecdysozoa</taxon>
        <taxon>Arthropoda</taxon>
        <taxon>Hexapoda</taxon>
        <taxon>Insecta</taxon>
        <taxon>Pterygota</taxon>
        <taxon>Neoptera</taxon>
        <taxon>Endopterygota</taxon>
        <taxon>Hymenoptera</taxon>
        <taxon>Apocrita</taxon>
        <taxon>Aculeata</taxon>
        <taxon>Formicoidea</taxon>
        <taxon>Formicidae</taxon>
        <taxon>Myrmicinae</taxon>
        <taxon>Cardiocondyla</taxon>
    </lineage>
</organism>
<evidence type="ECO:0000313" key="1">
    <source>
        <dbReference type="EMBL" id="KAL0109357.1"/>
    </source>
</evidence>
<comment type="caution">
    <text evidence="1">The sequence shown here is derived from an EMBL/GenBank/DDBJ whole genome shotgun (WGS) entry which is preliminary data.</text>
</comment>